<dbReference type="HOGENOM" id="CLU_2798399_0_0_1"/>
<keyword evidence="2" id="KW-1185">Reference proteome</keyword>
<reference evidence="1" key="1">
    <citation type="submission" date="2015-04" db="UniProtKB">
        <authorList>
            <consortium name="EnsemblPlants"/>
        </authorList>
    </citation>
    <scope>IDENTIFICATION</scope>
</reference>
<evidence type="ECO:0000313" key="1">
    <source>
        <dbReference type="EnsemblPlants" id="OPUNC05G21010.3"/>
    </source>
</evidence>
<name>A0A0E0L4W9_ORYPU</name>
<accession>A0A0E0L4W9</accession>
<protein>
    <submittedName>
        <fullName evidence="1">Uncharacterized protein</fullName>
    </submittedName>
</protein>
<dbReference type="AlphaFoldDB" id="A0A0E0L4W9"/>
<dbReference type="Proteomes" id="UP000026962">
    <property type="component" value="Chromosome 5"/>
</dbReference>
<dbReference type="EnsemblPlants" id="OPUNC05G21010.3">
    <property type="protein sequence ID" value="OPUNC05G21010.3"/>
    <property type="gene ID" value="OPUNC05G21010"/>
</dbReference>
<organism evidence="1">
    <name type="scientific">Oryza punctata</name>
    <name type="common">Red rice</name>
    <dbReference type="NCBI Taxonomy" id="4537"/>
    <lineage>
        <taxon>Eukaryota</taxon>
        <taxon>Viridiplantae</taxon>
        <taxon>Streptophyta</taxon>
        <taxon>Embryophyta</taxon>
        <taxon>Tracheophyta</taxon>
        <taxon>Spermatophyta</taxon>
        <taxon>Magnoliopsida</taxon>
        <taxon>Liliopsida</taxon>
        <taxon>Poales</taxon>
        <taxon>Poaceae</taxon>
        <taxon>BOP clade</taxon>
        <taxon>Oryzoideae</taxon>
        <taxon>Oryzeae</taxon>
        <taxon>Oryzinae</taxon>
        <taxon>Oryza</taxon>
    </lineage>
</organism>
<dbReference type="Gramene" id="OPUNC05G21010.3">
    <property type="protein sequence ID" value="OPUNC05G21010.3"/>
    <property type="gene ID" value="OPUNC05G21010"/>
</dbReference>
<sequence length="68" mass="7676">MNICTFSFNNDEFRGKFPLAVVDDELQHLPKDNLPSNAAAHLMVSTYFYPCATLSFVCRAHSLLIIVQ</sequence>
<reference evidence="1" key="2">
    <citation type="submission" date="2018-05" db="EMBL/GenBank/DDBJ databases">
        <title>OpunRS2 (Oryza punctata Reference Sequence Version 2).</title>
        <authorList>
            <person name="Zhang J."/>
            <person name="Kudrna D."/>
            <person name="Lee S."/>
            <person name="Talag J."/>
            <person name="Welchert J."/>
            <person name="Wing R.A."/>
        </authorList>
    </citation>
    <scope>NUCLEOTIDE SEQUENCE [LARGE SCALE GENOMIC DNA]</scope>
</reference>
<proteinExistence type="predicted"/>
<evidence type="ECO:0000313" key="2">
    <source>
        <dbReference type="Proteomes" id="UP000026962"/>
    </source>
</evidence>